<sequence>MRFVFLSLAGIAAAAGLASGCVPETGAGATSPRSQGWTEKDRYGWYRGTQGSRLMPLAWFAALKQPGGAGLLSDEKYLTGFGYIPAAASDPIRMPIGFVIDRQRDDSFKVTNLRWYAGQKGDSPQAAEPWLGLNCAACHTTEIAYDGKPMRIDGGPGLGDYQSLVEAIDKSLIETRRDPARFDRFAARVLEGKDNAGNRTQLQGALDGLIDWQARTEALNGTPLRSGYARVDAFGHIYNKIVMFAGAPDPIVNPADAPVSYPFLWNIHKQRQVQWNGGAQNGRLSLGGNKTLEYGAMGRNAGEVIGVFGEVMVQPVGGIGSQLKGFPSSFNAANLDSLEVVLARLEPPKWPAAFPRIDTAKASVGQVLFARDCAGCHKTPDKQVAGQPTETMHRFGATAANNLTDIWMACNAFTYDGRSGGLKGTKEGYFSGTPLPGVAPVGTMLATTVKGALVGKKGQILKTAGNSFFGVDRPPEVFAFDTTGMTARQARDMRRQLCSTTDHALLAYKARPLDGIWATAPYLHNGSVPTLYDLLLPAAQRPKSFALGTRSYDPGKVGYAAAAPDNRFIFATVDGGGRPIDGNSNAGHDYGASRISDADRWALVEYMKTL</sequence>
<keyword evidence="3 4" id="KW-0408">Iron</keyword>
<feature type="signal peptide" evidence="5">
    <location>
        <begin position="1"/>
        <end position="20"/>
    </location>
</feature>
<dbReference type="InterPro" id="IPR051395">
    <property type="entry name" value="Cytochrome_c_Peroxidase/MauG"/>
</dbReference>
<dbReference type="Pfam" id="PF21419">
    <property type="entry name" value="RoxA-like_Cyt-c"/>
    <property type="match status" value="1"/>
</dbReference>
<protein>
    <recommendedName>
        <fullName evidence="6">Cytochrome c domain-containing protein</fullName>
    </recommendedName>
</protein>
<dbReference type="PANTHER" id="PTHR30600">
    <property type="entry name" value="CYTOCHROME C PEROXIDASE-RELATED"/>
    <property type="match status" value="1"/>
</dbReference>
<dbReference type="PANTHER" id="PTHR30600:SF9">
    <property type="entry name" value="BLR7738 PROTEIN"/>
    <property type="match status" value="1"/>
</dbReference>
<dbReference type="AlphaFoldDB" id="A0A917E752"/>
<evidence type="ECO:0000259" key="6">
    <source>
        <dbReference type="PROSITE" id="PS51007"/>
    </source>
</evidence>
<dbReference type="RefSeq" id="WP_188761863.1">
    <property type="nucleotide sequence ID" value="NZ_BMJM01000003.1"/>
</dbReference>
<evidence type="ECO:0000256" key="2">
    <source>
        <dbReference type="ARBA" id="ARBA00022723"/>
    </source>
</evidence>
<dbReference type="InterPro" id="IPR036909">
    <property type="entry name" value="Cyt_c-like_dom_sf"/>
</dbReference>
<keyword evidence="1 4" id="KW-0349">Heme</keyword>
<comment type="caution">
    <text evidence="7">The sequence shown here is derived from an EMBL/GenBank/DDBJ whole genome shotgun (WGS) entry which is preliminary data.</text>
</comment>
<evidence type="ECO:0000256" key="4">
    <source>
        <dbReference type="PROSITE-ProRule" id="PRU00433"/>
    </source>
</evidence>
<keyword evidence="2 4" id="KW-0479">Metal-binding</keyword>
<feature type="chain" id="PRO_5037529010" description="Cytochrome c domain-containing protein" evidence="5">
    <location>
        <begin position="21"/>
        <end position="610"/>
    </location>
</feature>
<dbReference type="SUPFAM" id="SSF46626">
    <property type="entry name" value="Cytochrome c"/>
    <property type="match status" value="1"/>
</dbReference>
<dbReference type="GO" id="GO:0020037">
    <property type="term" value="F:heme binding"/>
    <property type="evidence" value="ECO:0007669"/>
    <property type="project" value="InterPro"/>
</dbReference>
<evidence type="ECO:0000256" key="1">
    <source>
        <dbReference type="ARBA" id="ARBA00022617"/>
    </source>
</evidence>
<dbReference type="Proteomes" id="UP000635071">
    <property type="component" value="Unassembled WGS sequence"/>
</dbReference>
<gene>
    <name evidence="7" type="ORF">GCM10011529_10230</name>
</gene>
<evidence type="ECO:0000313" key="8">
    <source>
        <dbReference type="Proteomes" id="UP000635071"/>
    </source>
</evidence>
<reference evidence="7" key="1">
    <citation type="journal article" date="2014" name="Int. J. Syst. Evol. Microbiol.">
        <title>Complete genome sequence of Corynebacterium casei LMG S-19264T (=DSM 44701T), isolated from a smear-ripened cheese.</title>
        <authorList>
            <consortium name="US DOE Joint Genome Institute (JGI-PGF)"/>
            <person name="Walter F."/>
            <person name="Albersmeier A."/>
            <person name="Kalinowski J."/>
            <person name="Ruckert C."/>
        </authorList>
    </citation>
    <scope>NUCLEOTIDE SEQUENCE</scope>
    <source>
        <strain evidence="7">CGMCC 1.15519</strain>
    </source>
</reference>
<dbReference type="InterPro" id="IPR009056">
    <property type="entry name" value="Cyt_c-like_dom"/>
</dbReference>
<accession>A0A917E752</accession>
<dbReference type="Gene3D" id="1.10.760.10">
    <property type="entry name" value="Cytochrome c-like domain"/>
    <property type="match status" value="1"/>
</dbReference>
<organism evidence="7 8">
    <name type="scientific">Sandarakinorhabdus glacialis</name>
    <dbReference type="NCBI Taxonomy" id="1614636"/>
    <lineage>
        <taxon>Bacteria</taxon>
        <taxon>Pseudomonadati</taxon>
        <taxon>Pseudomonadota</taxon>
        <taxon>Alphaproteobacteria</taxon>
        <taxon>Sphingomonadales</taxon>
        <taxon>Sphingosinicellaceae</taxon>
        <taxon>Sandarakinorhabdus</taxon>
    </lineage>
</organism>
<evidence type="ECO:0000256" key="3">
    <source>
        <dbReference type="ARBA" id="ARBA00023004"/>
    </source>
</evidence>
<evidence type="ECO:0000256" key="5">
    <source>
        <dbReference type="SAM" id="SignalP"/>
    </source>
</evidence>
<dbReference type="InterPro" id="IPR047758">
    <property type="entry name" value="CytoC_perox"/>
</dbReference>
<dbReference type="GO" id="GO:0009055">
    <property type="term" value="F:electron transfer activity"/>
    <property type="evidence" value="ECO:0007669"/>
    <property type="project" value="InterPro"/>
</dbReference>
<dbReference type="PROSITE" id="PS51257">
    <property type="entry name" value="PROKAR_LIPOPROTEIN"/>
    <property type="match status" value="1"/>
</dbReference>
<dbReference type="GO" id="GO:0004130">
    <property type="term" value="F:cytochrome-c peroxidase activity"/>
    <property type="evidence" value="ECO:0007669"/>
    <property type="project" value="TreeGrafter"/>
</dbReference>
<feature type="domain" description="Cytochrome c" evidence="6">
    <location>
        <begin position="360"/>
        <end position="610"/>
    </location>
</feature>
<proteinExistence type="predicted"/>
<dbReference type="GO" id="GO:0046872">
    <property type="term" value="F:metal ion binding"/>
    <property type="evidence" value="ECO:0007669"/>
    <property type="project" value="UniProtKB-KW"/>
</dbReference>
<dbReference type="NCBIfam" id="NF040606">
    <property type="entry name" value="CytoC_perox"/>
    <property type="match status" value="1"/>
</dbReference>
<keyword evidence="5" id="KW-0732">Signal</keyword>
<name>A0A917E752_9SPHN</name>
<dbReference type="EMBL" id="BMJM01000003">
    <property type="protein sequence ID" value="GGE05799.1"/>
    <property type="molecule type" value="Genomic_DNA"/>
</dbReference>
<reference evidence="7" key="2">
    <citation type="submission" date="2020-09" db="EMBL/GenBank/DDBJ databases">
        <authorList>
            <person name="Sun Q."/>
            <person name="Zhou Y."/>
        </authorList>
    </citation>
    <scope>NUCLEOTIDE SEQUENCE</scope>
    <source>
        <strain evidence="7">CGMCC 1.15519</strain>
    </source>
</reference>
<keyword evidence="8" id="KW-1185">Reference proteome</keyword>
<evidence type="ECO:0000313" key="7">
    <source>
        <dbReference type="EMBL" id="GGE05799.1"/>
    </source>
</evidence>
<dbReference type="PROSITE" id="PS51007">
    <property type="entry name" value="CYTC"/>
    <property type="match status" value="1"/>
</dbReference>